<dbReference type="EMBL" id="BAABGT010000014">
    <property type="protein sequence ID" value="GAA4538742.1"/>
    <property type="molecule type" value="Genomic_DNA"/>
</dbReference>
<evidence type="ECO:0000313" key="1">
    <source>
        <dbReference type="EMBL" id="GAA4538742.1"/>
    </source>
</evidence>
<gene>
    <name evidence="1" type="ORF">GCM10023175_09110</name>
</gene>
<name>A0ABP8RHE0_9PSEU</name>
<organism evidence="1 2">
    <name type="scientific">Pseudonocardia xishanensis</name>
    <dbReference type="NCBI Taxonomy" id="630995"/>
    <lineage>
        <taxon>Bacteria</taxon>
        <taxon>Bacillati</taxon>
        <taxon>Actinomycetota</taxon>
        <taxon>Actinomycetes</taxon>
        <taxon>Pseudonocardiales</taxon>
        <taxon>Pseudonocardiaceae</taxon>
        <taxon>Pseudonocardia</taxon>
    </lineage>
</organism>
<proteinExistence type="predicted"/>
<accession>A0ABP8RHE0</accession>
<evidence type="ECO:0000313" key="2">
    <source>
        <dbReference type="Proteomes" id="UP001501598"/>
    </source>
</evidence>
<comment type="caution">
    <text evidence="1">The sequence shown here is derived from an EMBL/GenBank/DDBJ whole genome shotgun (WGS) entry which is preliminary data.</text>
</comment>
<reference evidence="2" key="1">
    <citation type="journal article" date="2019" name="Int. J. Syst. Evol. Microbiol.">
        <title>The Global Catalogue of Microorganisms (GCM) 10K type strain sequencing project: providing services to taxonomists for standard genome sequencing and annotation.</title>
        <authorList>
            <consortium name="The Broad Institute Genomics Platform"/>
            <consortium name="The Broad Institute Genome Sequencing Center for Infectious Disease"/>
            <person name="Wu L."/>
            <person name="Ma J."/>
        </authorList>
    </citation>
    <scope>NUCLEOTIDE SEQUENCE [LARGE SCALE GENOMIC DNA]</scope>
    <source>
        <strain evidence="2">JCM 17906</strain>
    </source>
</reference>
<dbReference type="Proteomes" id="UP001501598">
    <property type="component" value="Unassembled WGS sequence"/>
</dbReference>
<keyword evidence="2" id="KW-1185">Reference proteome</keyword>
<sequence length="110" mass="11215">MVAFRMGRASTIPCRGAGRGRRGAPRVKAPRMQYAACSIRPPIDRVLRQGVSRACASVRAEGGGTDGGELLVDGAEQAGDLVVLGGCVHRVTSGSVVLAETPLPASAVSS</sequence>
<protein>
    <submittedName>
        <fullName evidence="1">Uncharacterized protein</fullName>
    </submittedName>
</protein>